<organism evidence="1 2">
    <name type="scientific">Paramarasmius palmivorus</name>
    <dbReference type="NCBI Taxonomy" id="297713"/>
    <lineage>
        <taxon>Eukaryota</taxon>
        <taxon>Fungi</taxon>
        <taxon>Dikarya</taxon>
        <taxon>Basidiomycota</taxon>
        <taxon>Agaricomycotina</taxon>
        <taxon>Agaricomycetes</taxon>
        <taxon>Agaricomycetidae</taxon>
        <taxon>Agaricales</taxon>
        <taxon>Marasmiineae</taxon>
        <taxon>Marasmiaceae</taxon>
        <taxon>Paramarasmius</taxon>
    </lineage>
</organism>
<gene>
    <name evidence="1" type="ORF">VNI00_011266</name>
</gene>
<reference evidence="1 2" key="1">
    <citation type="submission" date="2024-01" db="EMBL/GenBank/DDBJ databases">
        <title>A draft genome for a cacao thread blight-causing isolate of Paramarasmius palmivorus.</title>
        <authorList>
            <person name="Baruah I.K."/>
            <person name="Bukari Y."/>
            <person name="Amoako-Attah I."/>
            <person name="Meinhardt L.W."/>
            <person name="Bailey B.A."/>
            <person name="Cohen S.P."/>
        </authorList>
    </citation>
    <scope>NUCLEOTIDE SEQUENCE [LARGE SCALE GENOMIC DNA]</scope>
    <source>
        <strain evidence="1 2">GH-12</strain>
    </source>
</reference>
<protein>
    <submittedName>
        <fullName evidence="1">Uncharacterized protein</fullName>
    </submittedName>
</protein>
<comment type="caution">
    <text evidence="1">The sequence shown here is derived from an EMBL/GenBank/DDBJ whole genome shotgun (WGS) entry which is preliminary data.</text>
</comment>
<dbReference type="AlphaFoldDB" id="A0AAW0CE83"/>
<accession>A0AAW0CE83</accession>
<sequence length="204" mass="23222">MQVAGASFTAECDIARCVQYAYRLRPIAIDAPLSIVSLDGARQRYQSPFEDIPHFRSSASILLVLSNAARTLHDQIVEPFQNILEVGVLDISGQWYAPPATFAQKPNWQDLTHPFERTHNPIRDILDPQEEGPVPDLTPDIFSSTLESSLDTELALHPTEWLQNPGIKRWTRWTKKIIDRNLPFEEEVTNDKQLESSAKERCRS</sequence>
<dbReference type="Proteomes" id="UP001383192">
    <property type="component" value="Unassembled WGS sequence"/>
</dbReference>
<evidence type="ECO:0000313" key="2">
    <source>
        <dbReference type="Proteomes" id="UP001383192"/>
    </source>
</evidence>
<evidence type="ECO:0000313" key="1">
    <source>
        <dbReference type="EMBL" id="KAK7037275.1"/>
    </source>
</evidence>
<keyword evidence="2" id="KW-1185">Reference proteome</keyword>
<dbReference type="EMBL" id="JAYKXP010000048">
    <property type="protein sequence ID" value="KAK7037275.1"/>
    <property type="molecule type" value="Genomic_DNA"/>
</dbReference>
<name>A0AAW0CE83_9AGAR</name>
<proteinExistence type="predicted"/>